<dbReference type="EMBL" id="FZMP01000123">
    <property type="protein sequence ID" value="SNQ60893.1"/>
    <property type="molecule type" value="Genomic_DNA"/>
</dbReference>
<reference evidence="2" key="1">
    <citation type="submission" date="2017-06" db="EMBL/GenBank/DDBJ databases">
        <authorList>
            <person name="Cremers G."/>
        </authorList>
    </citation>
    <scope>NUCLEOTIDE SEQUENCE [LARGE SCALE GENOMIC DNA]</scope>
</reference>
<gene>
    <name evidence="1" type="ORF">MNV_2090006</name>
</gene>
<accession>A0A284VNV6</accession>
<organism evidence="1 2">
    <name type="scientific">Candidatus Methanoperedens nitratireducens</name>
    <dbReference type="NCBI Taxonomy" id="1392998"/>
    <lineage>
        <taxon>Archaea</taxon>
        <taxon>Methanobacteriati</taxon>
        <taxon>Methanobacteriota</taxon>
        <taxon>Stenosarchaea group</taxon>
        <taxon>Methanomicrobia</taxon>
        <taxon>Methanosarcinales</taxon>
        <taxon>ANME-2 cluster</taxon>
        <taxon>Candidatus Methanoperedentaceae</taxon>
        <taxon>Candidatus Methanoperedens</taxon>
    </lineage>
</organism>
<keyword evidence="2" id="KW-1185">Reference proteome</keyword>
<dbReference type="AlphaFoldDB" id="A0A284VNV6"/>
<name>A0A284VNV6_9EURY</name>
<sequence length="38" mass="4388">MSLIVLRNARYFEVGISNSMNCFYITVLSQNNPMANLY</sequence>
<proteinExistence type="predicted"/>
<evidence type="ECO:0000313" key="1">
    <source>
        <dbReference type="EMBL" id="SNQ60893.1"/>
    </source>
</evidence>
<dbReference type="Proteomes" id="UP000218615">
    <property type="component" value="Unassembled WGS sequence"/>
</dbReference>
<evidence type="ECO:0000313" key="2">
    <source>
        <dbReference type="Proteomes" id="UP000218615"/>
    </source>
</evidence>
<protein>
    <submittedName>
        <fullName evidence="1">Uncharacterized protein</fullName>
    </submittedName>
</protein>